<evidence type="ECO:0000256" key="4">
    <source>
        <dbReference type="ARBA" id="ARBA00022840"/>
    </source>
</evidence>
<evidence type="ECO:0000256" key="1">
    <source>
        <dbReference type="ARBA" id="ARBA00022679"/>
    </source>
</evidence>
<keyword evidence="1" id="KW-0808">Transferase</keyword>
<dbReference type="Gene3D" id="1.10.510.10">
    <property type="entry name" value="Transferase(Phosphotransferase) domain 1"/>
    <property type="match status" value="1"/>
</dbReference>
<feature type="compositionally biased region" description="Gly residues" evidence="5">
    <location>
        <begin position="450"/>
        <end position="461"/>
    </location>
</feature>
<dbReference type="InterPro" id="IPR000719">
    <property type="entry name" value="Prot_kinase_dom"/>
</dbReference>
<dbReference type="InterPro" id="IPR013229">
    <property type="entry name" value="PEGA"/>
</dbReference>
<dbReference type="GO" id="GO:0005524">
    <property type="term" value="F:ATP binding"/>
    <property type="evidence" value="ECO:0007669"/>
    <property type="project" value="UniProtKB-KW"/>
</dbReference>
<dbReference type="Pfam" id="PF08308">
    <property type="entry name" value="PEGA"/>
    <property type="match status" value="1"/>
</dbReference>
<dbReference type="Gene3D" id="3.30.200.20">
    <property type="entry name" value="Phosphorylase Kinase, domain 1"/>
    <property type="match status" value="1"/>
</dbReference>
<keyword evidence="3 7" id="KW-0418">Kinase</keyword>
<gene>
    <name evidence="7" type="ordered locus">Hoch_2676</name>
</gene>
<feature type="domain" description="Protein kinase" evidence="6">
    <location>
        <begin position="11"/>
        <end position="284"/>
    </location>
</feature>
<keyword evidence="4" id="KW-0067">ATP-binding</keyword>
<feature type="region of interest" description="Disordered" evidence="5">
    <location>
        <begin position="331"/>
        <end position="484"/>
    </location>
</feature>
<keyword evidence="8" id="KW-1185">Reference proteome</keyword>
<sequence length="769" mass="82111">MASGIEQLERYELCERIATGGMAEVYLAKAYGAHGFEKTLAVKRILPELASDLEFEERFIAEAKLAVQLSHANIVQVFDFGRVGRTLFLVLEYVDGLDLAALLGRYRNAGRELPLPAAFQIAIEMARGLDFAHRRRVIHRDVSPSNILLSKAGDVKVADFGIAVPDAEHIQQASRRQRIMGKWRYMSPEQTRGDDLDTRSDLFALGAIIFELVTGDKLFSATESDHIVEQIHEMDIPDPATRRSGVPARLHEVLCRALARDRNQRFDHASDLQRVLAQLCHESNIIFSALEVADAVHAVLRPEEREDLHSGPRPVPLDGLIRQHLGVASDVGAQRRTSAGSWSREATITGAGDEDDAASERADGAEADGSDTALTVPVGAGAHKLRTRAASDTQRPPTIVKTGAERDGVSIWDYGEDGGDSGGGGGNDRDSGGEENARAQRASSSSSSGSGAGAGEGVVGEGGEHASTERLMGESARAGATPPAAAASKRGRWALGAGGAALLFAAVLSYGGLRGELGQSVEIADAGAASAPPRDAEALQSGILFINSRPEGAEVLIDGVLQEARTPNVYQVAAREPHRVELRLGGHAGEIREGVVVGAGGTAPLRFSLEAMRRPVLVDSEPRGAKVLLDGRRLGETPLAIELSEAEIERIRAGALVLEKAGYRAEQVELSEGELHAEDGASVHIARALRRLRADSSAAAPAVGTVRIHLEGTWANVYLGAEQIGRVPGELELPVGAHTLRLENPVSQRSWRLQVRARAGEPSYYRVPD</sequence>
<dbReference type="OrthoDB" id="9779541at2"/>
<dbReference type="PROSITE" id="PS50011">
    <property type="entry name" value="PROTEIN_KINASE_DOM"/>
    <property type="match status" value="1"/>
</dbReference>
<dbReference type="InterPro" id="IPR008266">
    <property type="entry name" value="Tyr_kinase_AS"/>
</dbReference>
<dbReference type="CDD" id="cd14014">
    <property type="entry name" value="STKc_PknB_like"/>
    <property type="match status" value="1"/>
</dbReference>
<keyword evidence="2" id="KW-0547">Nucleotide-binding</keyword>
<dbReference type="eggNOG" id="COG0515">
    <property type="taxonomic scope" value="Bacteria"/>
</dbReference>
<keyword evidence="7" id="KW-0723">Serine/threonine-protein kinase</keyword>
<dbReference type="HOGENOM" id="CLU_363216_0_0_7"/>
<dbReference type="SUPFAM" id="SSF56112">
    <property type="entry name" value="Protein kinase-like (PK-like)"/>
    <property type="match status" value="1"/>
</dbReference>
<feature type="compositionally biased region" description="Basic and acidic residues" evidence="5">
    <location>
        <begin position="427"/>
        <end position="438"/>
    </location>
</feature>
<evidence type="ECO:0000256" key="3">
    <source>
        <dbReference type="ARBA" id="ARBA00022777"/>
    </source>
</evidence>
<evidence type="ECO:0000259" key="6">
    <source>
        <dbReference type="PROSITE" id="PS50011"/>
    </source>
</evidence>
<dbReference type="RefSeq" id="WP_012827815.1">
    <property type="nucleotide sequence ID" value="NC_013440.1"/>
</dbReference>
<organism evidence="7 8">
    <name type="scientific">Haliangium ochraceum (strain DSM 14365 / JCM 11303 / SMP-2)</name>
    <dbReference type="NCBI Taxonomy" id="502025"/>
    <lineage>
        <taxon>Bacteria</taxon>
        <taxon>Pseudomonadati</taxon>
        <taxon>Myxococcota</taxon>
        <taxon>Polyangia</taxon>
        <taxon>Haliangiales</taxon>
        <taxon>Kofleriaceae</taxon>
        <taxon>Haliangium</taxon>
    </lineage>
</organism>
<accession>D0LM29</accession>
<dbReference type="PROSITE" id="PS00109">
    <property type="entry name" value="PROTEIN_KINASE_TYR"/>
    <property type="match status" value="1"/>
</dbReference>
<dbReference type="Proteomes" id="UP000001880">
    <property type="component" value="Chromosome"/>
</dbReference>
<dbReference type="InterPro" id="IPR011009">
    <property type="entry name" value="Kinase-like_dom_sf"/>
</dbReference>
<evidence type="ECO:0000313" key="7">
    <source>
        <dbReference type="EMBL" id="ACY15207.1"/>
    </source>
</evidence>
<evidence type="ECO:0000313" key="8">
    <source>
        <dbReference type="Proteomes" id="UP000001880"/>
    </source>
</evidence>
<dbReference type="KEGG" id="hoh:Hoch_2676"/>
<proteinExistence type="predicted"/>
<evidence type="ECO:0000256" key="5">
    <source>
        <dbReference type="SAM" id="MobiDB-lite"/>
    </source>
</evidence>
<dbReference type="STRING" id="502025.Hoch_2676"/>
<feature type="compositionally biased region" description="Low complexity" evidence="5">
    <location>
        <begin position="475"/>
        <end position="484"/>
    </location>
</feature>
<dbReference type="PANTHER" id="PTHR43289">
    <property type="entry name" value="MITOGEN-ACTIVATED PROTEIN KINASE KINASE KINASE 20-RELATED"/>
    <property type="match status" value="1"/>
</dbReference>
<dbReference type="PANTHER" id="PTHR43289:SF34">
    <property type="entry name" value="SERINE_THREONINE-PROTEIN KINASE YBDM-RELATED"/>
    <property type="match status" value="1"/>
</dbReference>
<dbReference type="Pfam" id="PF00069">
    <property type="entry name" value="Pkinase"/>
    <property type="match status" value="1"/>
</dbReference>
<protein>
    <submittedName>
        <fullName evidence="7">Serine/threonine protein kinase</fullName>
    </submittedName>
</protein>
<dbReference type="GO" id="GO:0004674">
    <property type="term" value="F:protein serine/threonine kinase activity"/>
    <property type="evidence" value="ECO:0007669"/>
    <property type="project" value="UniProtKB-KW"/>
</dbReference>
<name>D0LM29_HALO1</name>
<dbReference type="EMBL" id="CP001804">
    <property type="protein sequence ID" value="ACY15207.1"/>
    <property type="molecule type" value="Genomic_DNA"/>
</dbReference>
<reference evidence="7 8" key="1">
    <citation type="journal article" date="2010" name="Stand. Genomic Sci.">
        <title>Complete genome sequence of Haliangium ochraceum type strain (SMP-2).</title>
        <authorList>
            <consortium name="US DOE Joint Genome Institute (JGI-PGF)"/>
            <person name="Ivanova N."/>
            <person name="Daum C."/>
            <person name="Lang E."/>
            <person name="Abt B."/>
            <person name="Kopitz M."/>
            <person name="Saunders E."/>
            <person name="Lapidus A."/>
            <person name="Lucas S."/>
            <person name="Glavina Del Rio T."/>
            <person name="Nolan M."/>
            <person name="Tice H."/>
            <person name="Copeland A."/>
            <person name="Cheng J.F."/>
            <person name="Chen F."/>
            <person name="Bruce D."/>
            <person name="Goodwin L."/>
            <person name="Pitluck S."/>
            <person name="Mavromatis K."/>
            <person name="Pati A."/>
            <person name="Mikhailova N."/>
            <person name="Chen A."/>
            <person name="Palaniappan K."/>
            <person name="Land M."/>
            <person name="Hauser L."/>
            <person name="Chang Y.J."/>
            <person name="Jeffries C.D."/>
            <person name="Detter J.C."/>
            <person name="Brettin T."/>
            <person name="Rohde M."/>
            <person name="Goker M."/>
            <person name="Bristow J."/>
            <person name="Markowitz V."/>
            <person name="Eisen J.A."/>
            <person name="Hugenholtz P."/>
            <person name="Kyrpides N.C."/>
            <person name="Klenk H.P."/>
        </authorList>
    </citation>
    <scope>NUCLEOTIDE SEQUENCE [LARGE SCALE GENOMIC DNA]</scope>
    <source>
        <strain evidence="8">DSM 14365 / CIP 107738 / JCM 11303 / AJ 13395 / SMP-2</strain>
    </source>
</reference>
<feature type="compositionally biased region" description="Basic and acidic residues" evidence="5">
    <location>
        <begin position="462"/>
        <end position="472"/>
    </location>
</feature>
<evidence type="ECO:0000256" key="2">
    <source>
        <dbReference type="ARBA" id="ARBA00022741"/>
    </source>
</evidence>
<feature type="compositionally biased region" description="Polar residues" evidence="5">
    <location>
        <begin position="335"/>
        <end position="346"/>
    </location>
</feature>
<dbReference type="AlphaFoldDB" id="D0LM29"/>